<sequence length="507" mass="56581">MHKRVTYPGDIEPLVRFVEETPRNEIIDRTLEKLRAGVPIRTMLTASALAVTRSADLPPGHHGGPLHPVAGLYAVSRLVERLEGDARFLPVMQHVALANKHINDPVTGPYQLLEFEPLDAAHASVSRLADMAADGGGDIVTEAGIEATKQAFLNAVERGESNKADHLFLWLWDNVPAMEAFDLLMSVAIPKNALDDHYFIYPAALWRYLETYDRQHLKVLMRPAVRYVARFPTFRAVPEIDALIEQHGLLNRILRQRSGPDETETIGRIGQAISAVEKYTEIPRLLTQALADGLSLEGAGEALSIGAAGLFLRSQTGNPMDVHLHTSANLRRWLLKLDGFSTRNKLLTLLHWQTGPEIKSTQYRMEPWPQPDMAAVAALPHRSQNELLDAIVHSIHTQPPTDWSKVSNLGKMIAVPEVKDSVNLAQQYVTLGYNPDALIARLAEIVCHDSFTEMHAFKHHQSIVEEFRNTREPWRWMHLVCGVQAAAISFGKNMEVYEGALDLMHAA</sequence>
<dbReference type="OrthoDB" id="9553292at2"/>
<dbReference type="AlphaFoldDB" id="A0A2S6N0A0"/>
<comment type="caution">
    <text evidence="1">The sequence shown here is derived from an EMBL/GenBank/DDBJ whole genome shotgun (WGS) entry which is preliminary data.</text>
</comment>
<dbReference type="RefSeq" id="WP_104521668.1">
    <property type="nucleotide sequence ID" value="NZ_NHRY01000250.1"/>
</dbReference>
<evidence type="ECO:0000313" key="1">
    <source>
        <dbReference type="EMBL" id="PPQ28053.1"/>
    </source>
</evidence>
<keyword evidence="2" id="KW-1185">Reference proteome</keyword>
<organism evidence="1 2">
    <name type="scientific">Rhodopila globiformis</name>
    <name type="common">Rhodopseudomonas globiformis</name>
    <dbReference type="NCBI Taxonomy" id="1071"/>
    <lineage>
        <taxon>Bacteria</taxon>
        <taxon>Pseudomonadati</taxon>
        <taxon>Pseudomonadota</taxon>
        <taxon>Alphaproteobacteria</taxon>
        <taxon>Acetobacterales</taxon>
        <taxon>Acetobacteraceae</taxon>
        <taxon>Rhodopila</taxon>
    </lineage>
</organism>
<accession>A0A2S6N0A0</accession>
<proteinExistence type="predicted"/>
<gene>
    <name evidence="1" type="ORF">CCS01_25640</name>
</gene>
<name>A0A2S6N0A0_RHOGL</name>
<evidence type="ECO:0000313" key="2">
    <source>
        <dbReference type="Proteomes" id="UP000239724"/>
    </source>
</evidence>
<dbReference type="Proteomes" id="UP000239724">
    <property type="component" value="Unassembled WGS sequence"/>
</dbReference>
<reference evidence="1 2" key="1">
    <citation type="journal article" date="2018" name="Arch. Microbiol.">
        <title>New insights into the metabolic potential of the phototrophic purple bacterium Rhodopila globiformis DSM 161(T) from its draft genome sequence and evidence for a vanadium-dependent nitrogenase.</title>
        <authorList>
            <person name="Imhoff J.F."/>
            <person name="Rahn T."/>
            <person name="Kunzel S."/>
            <person name="Neulinger S.C."/>
        </authorList>
    </citation>
    <scope>NUCLEOTIDE SEQUENCE [LARGE SCALE GENOMIC DNA]</scope>
    <source>
        <strain evidence="1 2">DSM 161</strain>
    </source>
</reference>
<dbReference type="EMBL" id="NHRY01000250">
    <property type="protein sequence ID" value="PPQ28053.1"/>
    <property type="molecule type" value="Genomic_DNA"/>
</dbReference>
<protein>
    <submittedName>
        <fullName evidence="1">Uncharacterized protein</fullName>
    </submittedName>
</protein>